<evidence type="ECO:0000313" key="1">
    <source>
        <dbReference type="EMBL" id="KAF2318347.1"/>
    </source>
</evidence>
<name>A0A6A6MYZ5_HEVBR</name>
<dbReference type="AlphaFoldDB" id="A0A6A6MYZ5"/>
<reference evidence="1 2" key="1">
    <citation type="journal article" date="2020" name="Mol. Plant">
        <title>The Chromosome-Based Rubber Tree Genome Provides New Insights into Spurge Genome Evolution and Rubber Biosynthesis.</title>
        <authorList>
            <person name="Liu J."/>
            <person name="Shi C."/>
            <person name="Shi C.C."/>
            <person name="Li W."/>
            <person name="Zhang Q.J."/>
            <person name="Zhang Y."/>
            <person name="Li K."/>
            <person name="Lu H.F."/>
            <person name="Shi C."/>
            <person name="Zhu S.T."/>
            <person name="Xiao Z.Y."/>
            <person name="Nan H."/>
            <person name="Yue Y."/>
            <person name="Zhu X.G."/>
            <person name="Wu Y."/>
            <person name="Hong X.N."/>
            <person name="Fan G.Y."/>
            <person name="Tong Y."/>
            <person name="Zhang D."/>
            <person name="Mao C.L."/>
            <person name="Liu Y.L."/>
            <person name="Hao S.J."/>
            <person name="Liu W.Q."/>
            <person name="Lv M.Q."/>
            <person name="Zhang H.B."/>
            <person name="Liu Y."/>
            <person name="Hu-Tang G.R."/>
            <person name="Wang J.P."/>
            <person name="Wang J.H."/>
            <person name="Sun Y.H."/>
            <person name="Ni S.B."/>
            <person name="Chen W.B."/>
            <person name="Zhang X.C."/>
            <person name="Jiao Y.N."/>
            <person name="Eichler E.E."/>
            <person name="Li G.H."/>
            <person name="Liu X."/>
            <person name="Gao L.Z."/>
        </authorList>
    </citation>
    <scope>NUCLEOTIDE SEQUENCE [LARGE SCALE GENOMIC DNA]</scope>
    <source>
        <strain evidence="2">cv. GT1</strain>
        <tissue evidence="1">Leaf</tissue>
    </source>
</reference>
<proteinExistence type="predicted"/>
<evidence type="ECO:0000313" key="2">
    <source>
        <dbReference type="Proteomes" id="UP000467840"/>
    </source>
</evidence>
<gene>
    <name evidence="1" type="ORF">GH714_005609</name>
</gene>
<comment type="caution">
    <text evidence="1">The sequence shown here is derived from an EMBL/GenBank/DDBJ whole genome shotgun (WGS) entry which is preliminary data.</text>
</comment>
<dbReference type="EMBL" id="JAAGAX010000003">
    <property type="protein sequence ID" value="KAF2318347.1"/>
    <property type="molecule type" value="Genomic_DNA"/>
</dbReference>
<dbReference type="Proteomes" id="UP000467840">
    <property type="component" value="Chromosome 10"/>
</dbReference>
<protein>
    <submittedName>
        <fullName evidence="1">Uncharacterized protein</fullName>
    </submittedName>
</protein>
<accession>A0A6A6MYZ5</accession>
<sequence>MLPSTIMDVPVHEATFLDKGTLFQDVIENLAFTVEKMDAKMVHQEEGYTSQERKEAQMVDVKMLMSSKDLFSIKKFIVEDAL</sequence>
<organism evidence="1 2">
    <name type="scientific">Hevea brasiliensis</name>
    <name type="common">Para rubber tree</name>
    <name type="synonym">Siphonia brasiliensis</name>
    <dbReference type="NCBI Taxonomy" id="3981"/>
    <lineage>
        <taxon>Eukaryota</taxon>
        <taxon>Viridiplantae</taxon>
        <taxon>Streptophyta</taxon>
        <taxon>Embryophyta</taxon>
        <taxon>Tracheophyta</taxon>
        <taxon>Spermatophyta</taxon>
        <taxon>Magnoliopsida</taxon>
        <taxon>eudicotyledons</taxon>
        <taxon>Gunneridae</taxon>
        <taxon>Pentapetalae</taxon>
        <taxon>rosids</taxon>
        <taxon>fabids</taxon>
        <taxon>Malpighiales</taxon>
        <taxon>Euphorbiaceae</taxon>
        <taxon>Crotonoideae</taxon>
        <taxon>Micrandreae</taxon>
        <taxon>Hevea</taxon>
    </lineage>
</organism>
<keyword evidence="2" id="KW-1185">Reference proteome</keyword>